<evidence type="ECO:0000313" key="1">
    <source>
        <dbReference type="EMBL" id="EEN62954.1"/>
    </source>
</evidence>
<dbReference type="AlphaFoldDB" id="C3YA45"/>
<reference evidence="1" key="1">
    <citation type="journal article" date="2008" name="Nature">
        <title>The amphioxus genome and the evolution of the chordate karyotype.</title>
        <authorList>
            <consortium name="US DOE Joint Genome Institute (JGI-PGF)"/>
            <person name="Putnam N.H."/>
            <person name="Butts T."/>
            <person name="Ferrier D.E.K."/>
            <person name="Furlong R.F."/>
            <person name="Hellsten U."/>
            <person name="Kawashima T."/>
            <person name="Robinson-Rechavi M."/>
            <person name="Shoguchi E."/>
            <person name="Terry A."/>
            <person name="Yu J.-K."/>
            <person name="Benito-Gutierrez E.L."/>
            <person name="Dubchak I."/>
            <person name="Garcia-Fernandez J."/>
            <person name="Gibson-Brown J.J."/>
            <person name="Grigoriev I.V."/>
            <person name="Horton A.C."/>
            <person name="de Jong P.J."/>
            <person name="Jurka J."/>
            <person name="Kapitonov V.V."/>
            <person name="Kohara Y."/>
            <person name="Kuroki Y."/>
            <person name="Lindquist E."/>
            <person name="Lucas S."/>
            <person name="Osoegawa K."/>
            <person name="Pennacchio L.A."/>
            <person name="Salamov A.A."/>
            <person name="Satou Y."/>
            <person name="Sauka-Spengler T."/>
            <person name="Schmutz J."/>
            <person name="Shin-I T."/>
            <person name="Toyoda A."/>
            <person name="Bronner-Fraser M."/>
            <person name="Fujiyama A."/>
            <person name="Holland L.Z."/>
            <person name="Holland P.W.H."/>
            <person name="Satoh N."/>
            <person name="Rokhsar D.S."/>
        </authorList>
    </citation>
    <scope>NUCLEOTIDE SEQUENCE [LARGE SCALE GENOMIC DNA]</scope>
    <source>
        <strain evidence="1">S238N-H82</strain>
        <tissue evidence="1">Testes</tissue>
    </source>
</reference>
<proteinExistence type="predicted"/>
<organism>
    <name type="scientific">Branchiostoma floridae</name>
    <name type="common">Florida lancelet</name>
    <name type="synonym">Amphioxus</name>
    <dbReference type="NCBI Taxonomy" id="7739"/>
    <lineage>
        <taxon>Eukaryota</taxon>
        <taxon>Metazoa</taxon>
        <taxon>Chordata</taxon>
        <taxon>Cephalochordata</taxon>
        <taxon>Leptocardii</taxon>
        <taxon>Amphioxiformes</taxon>
        <taxon>Branchiostomatidae</taxon>
        <taxon>Branchiostoma</taxon>
    </lineage>
</organism>
<gene>
    <name evidence="1" type="ORF">BRAFLDRAFT_91713</name>
</gene>
<protein>
    <submittedName>
        <fullName evidence="1">Uncharacterized protein</fullName>
    </submittedName>
</protein>
<dbReference type="EMBL" id="GG666493">
    <property type="protein sequence ID" value="EEN62954.1"/>
    <property type="molecule type" value="Genomic_DNA"/>
</dbReference>
<name>C3YA45_BRAFL</name>
<accession>C3YA45</accession>
<dbReference type="InParanoid" id="C3YA45"/>
<sequence>MRRHVNVQAPRRSGGDNYPTIYVQIKRVSLLDIVWIPYRLTGVVLLWNPAKGNPVRSNSRFTVAGAWHGFLLQGDVERGFMAWFEALSRPRESSEASVLYDLTVIFRERGSDGVVEP</sequence>